<evidence type="ECO:0000313" key="3">
    <source>
        <dbReference type="Proteomes" id="UP001597304"/>
    </source>
</evidence>
<dbReference type="RefSeq" id="WP_147915115.1">
    <property type="nucleotide sequence ID" value="NZ_JBHUEJ010000059.1"/>
</dbReference>
<dbReference type="PANTHER" id="PTHR47163:SF2">
    <property type="entry name" value="SI:DKEY-17M8.2"/>
    <property type="match status" value="1"/>
</dbReference>
<sequence>MLNQPHFQDADKAREYLEALRWPNGVVCPHCGSVGSHYKLQGKAHRPGLYKCVDCSDQFTVTVGTVFERSKIALNVWLQAVHLMCASKKGISAKQLERMLGVTYKTAWFMSHRIREAMTAESGGLLGGGGSTVEVDETYWGNTHQSKIGKLVGTKQGGHQKEKIVSLVERGGKVRSFHVQVVTSATLKEAITKNVHKDTHIHTDSHYAYRKATKGYASHEFVNHTAQEYARGHVTTNTVEGYFSILKRGLVGTFHHVGEQHLQRYVREFDFRYNTRSSLGYSDTDRANLALKGIAGKRLTYRRVNGQQAN</sequence>
<evidence type="ECO:0000259" key="1">
    <source>
        <dbReference type="SMART" id="SM01126"/>
    </source>
</evidence>
<dbReference type="NCBIfam" id="NF033547">
    <property type="entry name" value="transpos_IS1595"/>
    <property type="match status" value="1"/>
</dbReference>
<dbReference type="Proteomes" id="UP001597304">
    <property type="component" value="Unassembled WGS sequence"/>
</dbReference>
<comment type="caution">
    <text evidence="2">The sequence shown here is derived from an EMBL/GenBank/DDBJ whole genome shotgun (WGS) entry which is preliminary data.</text>
</comment>
<dbReference type="InterPro" id="IPR024442">
    <property type="entry name" value="Transposase_Zn_ribbon"/>
</dbReference>
<accession>A0ABW4KXX3</accession>
<dbReference type="SMART" id="SM01126">
    <property type="entry name" value="DDE_Tnp_IS1595"/>
    <property type="match status" value="1"/>
</dbReference>
<gene>
    <name evidence="2" type="ORF">ACFSF0_19765</name>
</gene>
<name>A0ABW4KXX3_9BURK</name>
<proteinExistence type="predicted"/>
<dbReference type="InterPro" id="IPR053164">
    <property type="entry name" value="IS1016-like_transposase"/>
</dbReference>
<dbReference type="Pfam" id="PF12762">
    <property type="entry name" value="DDE_Tnp_IS1595"/>
    <property type="match status" value="1"/>
</dbReference>
<reference evidence="3" key="1">
    <citation type="journal article" date="2019" name="Int. J. Syst. Evol. Microbiol.">
        <title>The Global Catalogue of Microorganisms (GCM) 10K type strain sequencing project: providing services to taxonomists for standard genome sequencing and annotation.</title>
        <authorList>
            <consortium name="The Broad Institute Genomics Platform"/>
            <consortium name="The Broad Institute Genome Sequencing Center for Infectious Disease"/>
            <person name="Wu L."/>
            <person name="Ma J."/>
        </authorList>
    </citation>
    <scope>NUCLEOTIDE SEQUENCE [LARGE SCALE GENOMIC DNA]</scope>
    <source>
        <strain evidence="3">LMG 29247</strain>
    </source>
</reference>
<dbReference type="EMBL" id="JBHUEJ010000059">
    <property type="protein sequence ID" value="MFD1712835.1"/>
    <property type="molecule type" value="Genomic_DNA"/>
</dbReference>
<keyword evidence="3" id="KW-1185">Reference proteome</keyword>
<protein>
    <submittedName>
        <fullName evidence="2">IS1595 family transposase</fullName>
    </submittedName>
</protein>
<dbReference type="Pfam" id="PF12760">
    <property type="entry name" value="Zn_ribbon_IS1595"/>
    <property type="match status" value="1"/>
</dbReference>
<feature type="domain" description="ISXO2-like transposase" evidence="1">
    <location>
        <begin position="125"/>
        <end position="274"/>
    </location>
</feature>
<dbReference type="InterPro" id="IPR024445">
    <property type="entry name" value="Tnp_ISXO2-like"/>
</dbReference>
<organism evidence="2 3">
    <name type="scientific">Ottowia flava</name>
    <dbReference type="NCBI Taxonomy" id="2675430"/>
    <lineage>
        <taxon>Bacteria</taxon>
        <taxon>Pseudomonadati</taxon>
        <taxon>Pseudomonadota</taxon>
        <taxon>Betaproteobacteria</taxon>
        <taxon>Burkholderiales</taxon>
        <taxon>Comamonadaceae</taxon>
        <taxon>Ottowia</taxon>
    </lineage>
</organism>
<evidence type="ECO:0000313" key="2">
    <source>
        <dbReference type="EMBL" id="MFD1712835.1"/>
    </source>
</evidence>
<dbReference type="PANTHER" id="PTHR47163">
    <property type="entry name" value="DDE_TNP_IS1595 DOMAIN-CONTAINING PROTEIN"/>
    <property type="match status" value="1"/>
</dbReference>